<dbReference type="Proteomes" id="UP000319557">
    <property type="component" value="Chromosome"/>
</dbReference>
<dbReference type="PANTHER" id="PTHR43737">
    <property type="entry name" value="BLL7424 PROTEIN"/>
    <property type="match status" value="1"/>
</dbReference>
<reference evidence="1 2" key="1">
    <citation type="submission" date="2019-02" db="EMBL/GenBank/DDBJ databases">
        <title>Deep-cultivation of Planctomycetes and their phenomic and genomic characterization uncovers novel biology.</title>
        <authorList>
            <person name="Wiegand S."/>
            <person name="Jogler M."/>
            <person name="Boedeker C."/>
            <person name="Pinto D."/>
            <person name="Vollmers J."/>
            <person name="Rivas-Marin E."/>
            <person name="Kohn T."/>
            <person name="Peeters S.H."/>
            <person name="Heuer A."/>
            <person name="Rast P."/>
            <person name="Oberbeckmann S."/>
            <person name="Bunk B."/>
            <person name="Jeske O."/>
            <person name="Meyerdierks A."/>
            <person name="Storesund J.E."/>
            <person name="Kallscheuer N."/>
            <person name="Luecker S."/>
            <person name="Lage O.M."/>
            <person name="Pohl T."/>
            <person name="Merkel B.J."/>
            <person name="Hornburger P."/>
            <person name="Mueller R.-W."/>
            <person name="Bruemmer F."/>
            <person name="Labrenz M."/>
            <person name="Spormann A.M."/>
            <person name="Op den Camp H."/>
            <person name="Overmann J."/>
            <person name="Amann R."/>
            <person name="Jetten M.S.M."/>
            <person name="Mascher T."/>
            <person name="Medema M.H."/>
            <person name="Devos D.P."/>
            <person name="Kaster A.-K."/>
            <person name="Ovreas L."/>
            <person name="Rohde M."/>
            <person name="Galperin M.Y."/>
            <person name="Jogler C."/>
        </authorList>
    </citation>
    <scope>NUCLEOTIDE SEQUENCE [LARGE SCALE GENOMIC DNA]</scope>
    <source>
        <strain evidence="1 2">EC9</strain>
    </source>
</reference>
<proteinExistence type="predicted"/>
<sequence>MLSIHSAAKKATQLCDGISRREVLKIGALGMGGLTLPQLLQAEAAAGIRGSQKSIIMIYMVGAPPHQDMYDLKMDAPSEIRGESRPMATNVPGIQISELMPGIAKIMDKCVPLRSVYGSPNGAHDSFICYTGRPTQNQPPGGWPSIGSTISQLQGPADPSVPPFVGLSPDAGHPPYGSPGLPGFLGVGNAAFRPSGPAEKSMVLSDITLDRMNDRKQLLQSFDRFRRDADASRTMEGIDQMYGQAMDILSSGRLADALDLSKEDPATRERYGKGSPAKYGDGAPRNLEHFLMARRLVEAGARVVTLNFGRWDFHSRNFSELRDTHLPWFDQGLSALIQDLHDRGMADDVSVVAWGEFGRTPKINKDGGRDHWPRVGGGLLAGGGMKTGQVIGSTDRLGGEIDSRPIHFGEVHATLYQNMGINPHSTMVRDFAGRPHFLVDNHLAMPELIG</sequence>
<name>A0A517M554_9BACT</name>
<accession>A0A517M554</accession>
<dbReference type="SUPFAM" id="SSF53649">
    <property type="entry name" value="Alkaline phosphatase-like"/>
    <property type="match status" value="1"/>
</dbReference>
<dbReference type="Pfam" id="PF07394">
    <property type="entry name" value="DUF1501"/>
    <property type="match status" value="1"/>
</dbReference>
<protein>
    <recommendedName>
        <fullName evidence="3">DUF1501 domain-containing protein</fullName>
    </recommendedName>
</protein>
<dbReference type="PANTHER" id="PTHR43737:SF1">
    <property type="entry name" value="DUF1501 DOMAIN-CONTAINING PROTEIN"/>
    <property type="match status" value="1"/>
</dbReference>
<dbReference type="InterPro" id="IPR010869">
    <property type="entry name" value="DUF1501"/>
</dbReference>
<dbReference type="AlphaFoldDB" id="A0A517M554"/>
<dbReference type="EMBL" id="CP036261">
    <property type="protein sequence ID" value="QDS90000.1"/>
    <property type="molecule type" value="Genomic_DNA"/>
</dbReference>
<gene>
    <name evidence="1" type="ORF">EC9_42030</name>
</gene>
<dbReference type="PROSITE" id="PS51318">
    <property type="entry name" value="TAT"/>
    <property type="match status" value="1"/>
</dbReference>
<dbReference type="OrthoDB" id="127333at2"/>
<evidence type="ECO:0008006" key="3">
    <source>
        <dbReference type="Google" id="ProtNLM"/>
    </source>
</evidence>
<evidence type="ECO:0000313" key="1">
    <source>
        <dbReference type="EMBL" id="QDS90000.1"/>
    </source>
</evidence>
<evidence type="ECO:0000313" key="2">
    <source>
        <dbReference type="Proteomes" id="UP000319557"/>
    </source>
</evidence>
<dbReference type="RefSeq" id="WP_145347915.1">
    <property type="nucleotide sequence ID" value="NZ_CP036261.1"/>
</dbReference>
<keyword evidence="2" id="KW-1185">Reference proteome</keyword>
<dbReference type="KEGG" id="ruv:EC9_42030"/>
<dbReference type="InterPro" id="IPR017850">
    <property type="entry name" value="Alkaline_phosphatase_core_sf"/>
</dbReference>
<dbReference type="InterPro" id="IPR006311">
    <property type="entry name" value="TAT_signal"/>
</dbReference>
<organism evidence="1 2">
    <name type="scientific">Rosistilla ulvae</name>
    <dbReference type="NCBI Taxonomy" id="1930277"/>
    <lineage>
        <taxon>Bacteria</taxon>
        <taxon>Pseudomonadati</taxon>
        <taxon>Planctomycetota</taxon>
        <taxon>Planctomycetia</taxon>
        <taxon>Pirellulales</taxon>
        <taxon>Pirellulaceae</taxon>
        <taxon>Rosistilla</taxon>
    </lineage>
</organism>